<evidence type="ECO:0000313" key="7">
    <source>
        <dbReference type="EMBL" id="KAE9012239.1"/>
    </source>
</evidence>
<organism evidence="7 9">
    <name type="scientific">Phytophthora rubi</name>
    <dbReference type="NCBI Taxonomy" id="129364"/>
    <lineage>
        <taxon>Eukaryota</taxon>
        <taxon>Sar</taxon>
        <taxon>Stramenopiles</taxon>
        <taxon>Oomycota</taxon>
        <taxon>Peronosporomycetes</taxon>
        <taxon>Peronosporales</taxon>
        <taxon>Peronosporaceae</taxon>
        <taxon>Phytophthora</taxon>
    </lineage>
</organism>
<dbReference type="PANTHER" id="PTHR43066:SF21">
    <property type="entry name" value="UBIQUITIN-ASSOCIATED DOMAIN-CONTAINING PROTEIN 2"/>
    <property type="match status" value="1"/>
</dbReference>
<dbReference type="Gene3D" id="1.10.8.10">
    <property type="entry name" value="DNA helicase RuvA subunit, C-terminal domain"/>
    <property type="match status" value="1"/>
</dbReference>
<dbReference type="EMBL" id="QXFV01001199">
    <property type="protein sequence ID" value="KAE9012239.1"/>
    <property type="molecule type" value="Genomic_DNA"/>
</dbReference>
<accession>A0A6A3KZP7</accession>
<evidence type="ECO:0000313" key="8">
    <source>
        <dbReference type="EMBL" id="KAE9324980.1"/>
    </source>
</evidence>
<evidence type="ECO:0000259" key="6">
    <source>
        <dbReference type="PROSITE" id="PS50030"/>
    </source>
</evidence>
<name>A0A6A3KZP7_9STRA</name>
<feature type="transmembrane region" description="Helical" evidence="5">
    <location>
        <begin position="12"/>
        <end position="31"/>
    </location>
</feature>
<keyword evidence="10" id="KW-1185">Reference proteome</keyword>
<feature type="transmembrane region" description="Helical" evidence="5">
    <location>
        <begin position="171"/>
        <end position="190"/>
    </location>
</feature>
<dbReference type="Proteomes" id="UP000434957">
    <property type="component" value="Unassembled WGS sequence"/>
</dbReference>
<dbReference type="InterPro" id="IPR009060">
    <property type="entry name" value="UBA-like_sf"/>
</dbReference>
<feature type="transmembrane region" description="Helical" evidence="5">
    <location>
        <begin position="58"/>
        <end position="76"/>
    </location>
</feature>
<dbReference type="GO" id="GO:0004252">
    <property type="term" value="F:serine-type endopeptidase activity"/>
    <property type="evidence" value="ECO:0007669"/>
    <property type="project" value="TreeGrafter"/>
</dbReference>
<dbReference type="AlphaFoldDB" id="A0A6A3KZP7"/>
<dbReference type="Proteomes" id="UP000429607">
    <property type="component" value="Unassembled WGS sequence"/>
</dbReference>
<dbReference type="PROSITE" id="PS50030">
    <property type="entry name" value="UBA"/>
    <property type="match status" value="1"/>
</dbReference>
<evidence type="ECO:0000256" key="3">
    <source>
        <dbReference type="ARBA" id="ARBA00022989"/>
    </source>
</evidence>
<evidence type="ECO:0000256" key="4">
    <source>
        <dbReference type="ARBA" id="ARBA00023136"/>
    </source>
</evidence>
<dbReference type="SMART" id="SM00165">
    <property type="entry name" value="UBA"/>
    <property type="match status" value="1"/>
</dbReference>
<evidence type="ECO:0000256" key="1">
    <source>
        <dbReference type="ARBA" id="ARBA00004141"/>
    </source>
</evidence>
<evidence type="ECO:0000313" key="9">
    <source>
        <dbReference type="Proteomes" id="UP000429607"/>
    </source>
</evidence>
<feature type="transmembrane region" description="Helical" evidence="5">
    <location>
        <begin position="88"/>
        <end position="106"/>
    </location>
</feature>
<feature type="domain" description="UBA" evidence="6">
    <location>
        <begin position="286"/>
        <end position="326"/>
    </location>
</feature>
<keyword evidence="4 5" id="KW-0472">Membrane</keyword>
<gene>
    <name evidence="7" type="ORF">PR001_g15716</name>
    <name evidence="8" type="ORF">PR003_g16599</name>
</gene>
<protein>
    <recommendedName>
        <fullName evidence="6">UBA domain-containing protein</fullName>
    </recommendedName>
</protein>
<evidence type="ECO:0000256" key="2">
    <source>
        <dbReference type="ARBA" id="ARBA00022692"/>
    </source>
</evidence>
<comment type="subcellular location">
    <subcellularLocation>
        <location evidence="1">Membrane</location>
        <topology evidence="1">Multi-pass membrane protein</topology>
    </subcellularLocation>
</comment>
<feature type="transmembrane region" description="Helical" evidence="5">
    <location>
        <begin position="112"/>
        <end position="132"/>
    </location>
</feature>
<dbReference type="InterPro" id="IPR035952">
    <property type="entry name" value="Rhomboid-like_sf"/>
</dbReference>
<sequence length="327" mass="35242">MHGDLRGFYGAPVTYAFSLAVGAASSASLLLDRGRLLALDRDAVFTRAQYWRLLSSQLTFHHGLAVSLGLYVVFQFRVLERQMGSRKFGSVLVFVLLISGALQLAALTSAPWLASVIPGGAYPVIGAFAVYFNRFIPKMQPRSLSVCGLHFSDKSSTYLLMLVMLARDYRALIPFLSGSFLGLLFSSTPLGRLQLPSFVCSLFGLFHPLFDVVPASSLALQRQRRALEAQRRLNARLNRGRPAAPAVEGQGFRDQLLPGAGDMMPGVPAAAAAAGGMLPPHLAAAPPSEDAIQQLMALGFDRERALQALQTTDNNVEAAANRLLNGL</sequence>
<dbReference type="SUPFAM" id="SSF144091">
    <property type="entry name" value="Rhomboid-like"/>
    <property type="match status" value="1"/>
</dbReference>
<keyword evidence="2 5" id="KW-0812">Transmembrane</keyword>
<comment type="caution">
    <text evidence="7">The sequence shown here is derived from an EMBL/GenBank/DDBJ whole genome shotgun (WGS) entry which is preliminary data.</text>
</comment>
<evidence type="ECO:0000313" key="10">
    <source>
        <dbReference type="Proteomes" id="UP000434957"/>
    </source>
</evidence>
<keyword evidence="3 5" id="KW-1133">Transmembrane helix</keyword>
<dbReference type="InterPro" id="IPR015940">
    <property type="entry name" value="UBA"/>
</dbReference>
<dbReference type="SUPFAM" id="SSF46934">
    <property type="entry name" value="UBA-like"/>
    <property type="match status" value="1"/>
</dbReference>
<reference evidence="7 9" key="1">
    <citation type="submission" date="2018-09" db="EMBL/GenBank/DDBJ databases">
        <title>Genomic investigation of the strawberry pathogen Phytophthora fragariae indicates pathogenicity is determined by transcriptional variation in three key races.</title>
        <authorList>
            <person name="Adams T.M."/>
            <person name="Armitage A.D."/>
            <person name="Sobczyk M.K."/>
            <person name="Bates H.J."/>
            <person name="Dunwell J.M."/>
            <person name="Nellist C.F."/>
            <person name="Harrison R.J."/>
        </authorList>
    </citation>
    <scope>NUCLEOTIDE SEQUENCE [LARGE SCALE GENOMIC DNA]</scope>
    <source>
        <strain evidence="7 9">SCRP249</strain>
        <strain evidence="8 10">SCRP333</strain>
    </source>
</reference>
<dbReference type="GO" id="GO:0016020">
    <property type="term" value="C:membrane"/>
    <property type="evidence" value="ECO:0007669"/>
    <property type="project" value="UniProtKB-SubCell"/>
</dbReference>
<dbReference type="PANTHER" id="PTHR43066">
    <property type="entry name" value="RHOMBOID-RELATED PROTEIN"/>
    <property type="match status" value="1"/>
</dbReference>
<evidence type="ECO:0000256" key="5">
    <source>
        <dbReference type="SAM" id="Phobius"/>
    </source>
</evidence>
<dbReference type="Pfam" id="PF00627">
    <property type="entry name" value="UBA"/>
    <property type="match status" value="1"/>
</dbReference>
<proteinExistence type="predicted"/>
<dbReference type="EMBL" id="QXFT01001221">
    <property type="protein sequence ID" value="KAE9324980.1"/>
    <property type="molecule type" value="Genomic_DNA"/>
</dbReference>